<dbReference type="InterPro" id="IPR010730">
    <property type="entry name" value="HET"/>
</dbReference>
<evidence type="ECO:0000259" key="1">
    <source>
        <dbReference type="Pfam" id="PF06985"/>
    </source>
</evidence>
<dbReference type="OrthoDB" id="674604at2759"/>
<comment type="caution">
    <text evidence="2">The sequence shown here is derived from an EMBL/GenBank/DDBJ whole genome shotgun (WGS) entry which is preliminary data.</text>
</comment>
<proteinExistence type="predicted"/>
<gene>
    <name evidence="2" type="ORF">N0V91_006524</name>
</gene>
<dbReference type="PANTHER" id="PTHR10622:SF10">
    <property type="entry name" value="HET DOMAIN-CONTAINING PROTEIN"/>
    <property type="match status" value="1"/>
</dbReference>
<evidence type="ECO:0000313" key="2">
    <source>
        <dbReference type="EMBL" id="KAJ4403472.1"/>
    </source>
</evidence>
<dbReference type="Proteomes" id="UP001140510">
    <property type="component" value="Unassembled WGS sequence"/>
</dbReference>
<dbReference type="AlphaFoldDB" id="A0A9W8ZAT5"/>
<protein>
    <recommendedName>
        <fullName evidence="1">Heterokaryon incompatibility domain-containing protein</fullName>
    </recommendedName>
</protein>
<sequence>MRLIKISDGGRLSLTEKFMGEDDEIPLYAILSHTWLKDQEVTFDDLKMGTSGNKKGLEKIQFCAKRAMRDGLSHFWVDTCCINKRDQVEVQYAINSMFSWYRDAAKCYVYLSDVSTTKRKKSTDPSPFAWEPAFRHSLWFTRGWTLQELLAPESVKFFSKEGYYLGDRLDHKQMIHEITGIPIAALSGRSLHKFGVEERLSWCHTRKTTWPEDKAYSMLGIFGTFMPMLYGEGQDHAFRRLRQVIDDLLRKQTQDVDDGIKITQLMTGKKSELFCKSNADRTRLSHVLVIPRTGD</sequence>
<accession>A0A9W8ZAT5</accession>
<dbReference type="PANTHER" id="PTHR10622">
    <property type="entry name" value="HET DOMAIN-CONTAINING PROTEIN"/>
    <property type="match status" value="1"/>
</dbReference>
<dbReference type="Pfam" id="PF06985">
    <property type="entry name" value="HET"/>
    <property type="match status" value="1"/>
</dbReference>
<reference evidence="2" key="1">
    <citation type="submission" date="2022-10" db="EMBL/GenBank/DDBJ databases">
        <title>Tapping the CABI collections for fungal endophytes: first genome assemblies for Collariella, Neodidymelliopsis, Ascochyta clinopodiicola, Didymella pomorum, Didymosphaeria variabile, Neocosmospora piperis and Neocucurbitaria cava.</title>
        <authorList>
            <person name="Hill R."/>
        </authorList>
    </citation>
    <scope>NUCLEOTIDE SEQUENCE</scope>
    <source>
        <strain evidence="2">IMI 355091</strain>
    </source>
</reference>
<dbReference type="EMBL" id="JAPEVA010000051">
    <property type="protein sequence ID" value="KAJ4403472.1"/>
    <property type="molecule type" value="Genomic_DNA"/>
</dbReference>
<name>A0A9W8ZAT5_9PLEO</name>
<feature type="domain" description="Heterokaryon incompatibility" evidence="1">
    <location>
        <begin position="28"/>
        <end position="148"/>
    </location>
</feature>
<evidence type="ECO:0000313" key="3">
    <source>
        <dbReference type="Proteomes" id="UP001140510"/>
    </source>
</evidence>
<keyword evidence="3" id="KW-1185">Reference proteome</keyword>
<organism evidence="2 3">
    <name type="scientific">Didymella pomorum</name>
    <dbReference type="NCBI Taxonomy" id="749634"/>
    <lineage>
        <taxon>Eukaryota</taxon>
        <taxon>Fungi</taxon>
        <taxon>Dikarya</taxon>
        <taxon>Ascomycota</taxon>
        <taxon>Pezizomycotina</taxon>
        <taxon>Dothideomycetes</taxon>
        <taxon>Pleosporomycetidae</taxon>
        <taxon>Pleosporales</taxon>
        <taxon>Pleosporineae</taxon>
        <taxon>Didymellaceae</taxon>
        <taxon>Didymella</taxon>
    </lineage>
</organism>